<dbReference type="Pfam" id="PF07734">
    <property type="entry name" value="FBA_1"/>
    <property type="match status" value="1"/>
</dbReference>
<dbReference type="InterPro" id="IPR050796">
    <property type="entry name" value="SCF_F-box_component"/>
</dbReference>
<dbReference type="Pfam" id="PF00646">
    <property type="entry name" value="F-box"/>
    <property type="match status" value="1"/>
</dbReference>
<name>A0A5B7BPJ1_DAVIN</name>
<dbReference type="EMBL" id="GHES01039815">
    <property type="protein sequence ID" value="MPA70374.1"/>
    <property type="molecule type" value="Transcribed_RNA"/>
</dbReference>
<dbReference type="PANTHER" id="PTHR31672:SF13">
    <property type="entry name" value="F-BOX PROTEIN CPR30-LIKE"/>
    <property type="match status" value="1"/>
</dbReference>
<dbReference type="InterPro" id="IPR001810">
    <property type="entry name" value="F-box_dom"/>
</dbReference>
<dbReference type="SUPFAM" id="SSF81383">
    <property type="entry name" value="F-box domain"/>
    <property type="match status" value="1"/>
</dbReference>
<accession>A0A5B7BPJ1</accession>
<proteinExistence type="predicted"/>
<organism evidence="2">
    <name type="scientific">Davidia involucrata</name>
    <name type="common">Dove tree</name>
    <dbReference type="NCBI Taxonomy" id="16924"/>
    <lineage>
        <taxon>Eukaryota</taxon>
        <taxon>Viridiplantae</taxon>
        <taxon>Streptophyta</taxon>
        <taxon>Embryophyta</taxon>
        <taxon>Tracheophyta</taxon>
        <taxon>Spermatophyta</taxon>
        <taxon>Magnoliopsida</taxon>
        <taxon>eudicotyledons</taxon>
        <taxon>Gunneridae</taxon>
        <taxon>Pentapetalae</taxon>
        <taxon>asterids</taxon>
        <taxon>Cornales</taxon>
        <taxon>Nyssaceae</taxon>
        <taxon>Davidia</taxon>
    </lineage>
</organism>
<feature type="domain" description="F-box" evidence="1">
    <location>
        <begin position="17"/>
        <end position="71"/>
    </location>
</feature>
<dbReference type="CDD" id="cd22157">
    <property type="entry name" value="F-box_AtFBW1-like"/>
    <property type="match status" value="1"/>
</dbReference>
<sequence length="369" mass="41895">MATSKDQRNQQENQPLESRLSNLPQEIIVGILSRLAVKSLLQLKCVSKSWRSVISDPKFAITHHNRALQDKDVCRQRQRLLLSSRNLYSVQYKLPQDNVRTGVARELDSPFKYENPYDWVDIIGSCNGWVCIALDDTLFIYNPTTGESKKILNAPEILPARMNKYGYGYDPLNDDYKVVKLVFCGALVRVYSMKANSWKTIAELACHETVYENGVQLNGAIHWVVWRRKGKDYTSVIASFDLAQEIFTDIPVPVPEIGDTNTKFGVGVLDGCLCVMHDRYGEHNDFWVMKEYGVIESWTKFTLPNSYVSLKPLCLLKHDEALLQVNGKLVLYSLSDKTCKNLVICGVPFGVSFDADIYVESLLSPNHNN</sequence>
<evidence type="ECO:0000259" key="1">
    <source>
        <dbReference type="PROSITE" id="PS50181"/>
    </source>
</evidence>
<dbReference type="PANTHER" id="PTHR31672">
    <property type="entry name" value="BNACNNG10540D PROTEIN"/>
    <property type="match status" value="1"/>
</dbReference>
<dbReference type="SUPFAM" id="SSF50965">
    <property type="entry name" value="Galactose oxidase, central domain"/>
    <property type="match status" value="1"/>
</dbReference>
<dbReference type="InterPro" id="IPR011043">
    <property type="entry name" value="Gal_Oxase/kelch_b-propeller"/>
</dbReference>
<dbReference type="AlphaFoldDB" id="A0A5B7BPJ1"/>
<dbReference type="InterPro" id="IPR036047">
    <property type="entry name" value="F-box-like_dom_sf"/>
</dbReference>
<dbReference type="SMART" id="SM00256">
    <property type="entry name" value="FBOX"/>
    <property type="match status" value="1"/>
</dbReference>
<dbReference type="InterPro" id="IPR017451">
    <property type="entry name" value="F-box-assoc_interact_dom"/>
</dbReference>
<protein>
    <recommendedName>
        <fullName evidence="1">F-box domain-containing protein</fullName>
    </recommendedName>
</protein>
<gene>
    <name evidence="2" type="ORF">Din_039815</name>
</gene>
<dbReference type="PROSITE" id="PS50181">
    <property type="entry name" value="FBOX"/>
    <property type="match status" value="1"/>
</dbReference>
<evidence type="ECO:0000313" key="2">
    <source>
        <dbReference type="EMBL" id="MPA70374.1"/>
    </source>
</evidence>
<reference evidence="2" key="1">
    <citation type="submission" date="2019-08" db="EMBL/GenBank/DDBJ databases">
        <title>Reference gene set and small RNA set construction with multiple tissues from Davidia involucrata Baill.</title>
        <authorList>
            <person name="Yang H."/>
            <person name="Zhou C."/>
            <person name="Li G."/>
            <person name="Wang J."/>
            <person name="Gao P."/>
            <person name="Wang M."/>
            <person name="Wang R."/>
            <person name="Zhao Y."/>
        </authorList>
    </citation>
    <scope>NUCLEOTIDE SEQUENCE</scope>
    <source>
        <tissue evidence="2">Mixed with DoveR01_LX</tissue>
    </source>
</reference>
<dbReference type="InterPro" id="IPR006527">
    <property type="entry name" value="F-box-assoc_dom_typ1"/>
</dbReference>
<dbReference type="Gene3D" id="1.20.1280.50">
    <property type="match status" value="1"/>
</dbReference>
<dbReference type="NCBIfam" id="TIGR01640">
    <property type="entry name" value="F_box_assoc_1"/>
    <property type="match status" value="1"/>
</dbReference>